<dbReference type="SMART" id="SM00487">
    <property type="entry name" value="DEXDc"/>
    <property type="match status" value="1"/>
</dbReference>
<dbReference type="PANTHER" id="PTHR18934:SF136">
    <property type="entry name" value="ATP-DEPENDENT RNA HELICASE DHX35-RELATED"/>
    <property type="match status" value="1"/>
</dbReference>
<keyword evidence="6" id="KW-0067">ATP-binding</keyword>
<dbReference type="InterPro" id="IPR048333">
    <property type="entry name" value="HA2_WH"/>
</dbReference>
<comment type="similarity">
    <text evidence="1">Belongs to the DEAD box helicase family. DEAH subfamily.</text>
</comment>
<dbReference type="InterPro" id="IPR002464">
    <property type="entry name" value="DNA/RNA_helicase_DEAH_CS"/>
</dbReference>
<dbReference type="GO" id="GO:0016787">
    <property type="term" value="F:hydrolase activity"/>
    <property type="evidence" value="ECO:0007669"/>
    <property type="project" value="UniProtKB-KW"/>
</dbReference>
<feature type="domain" description="Helicase ATP-binding" evidence="8">
    <location>
        <begin position="57"/>
        <end position="222"/>
    </location>
</feature>
<dbReference type="Gene3D" id="1.20.120.1080">
    <property type="match status" value="1"/>
</dbReference>
<evidence type="ECO:0000259" key="9">
    <source>
        <dbReference type="PROSITE" id="PS51194"/>
    </source>
</evidence>
<dbReference type="EC" id="3.6.4.13" evidence="2"/>
<dbReference type="InterPro" id="IPR001650">
    <property type="entry name" value="Helicase_C-like"/>
</dbReference>
<dbReference type="GO" id="GO:0071013">
    <property type="term" value="C:catalytic step 2 spliceosome"/>
    <property type="evidence" value="ECO:0007669"/>
    <property type="project" value="TreeGrafter"/>
</dbReference>
<dbReference type="Pfam" id="PF21010">
    <property type="entry name" value="HA2_C"/>
    <property type="match status" value="1"/>
</dbReference>
<evidence type="ECO:0000256" key="3">
    <source>
        <dbReference type="ARBA" id="ARBA00022741"/>
    </source>
</evidence>
<dbReference type="GO" id="GO:0003723">
    <property type="term" value="F:RNA binding"/>
    <property type="evidence" value="ECO:0007669"/>
    <property type="project" value="TreeGrafter"/>
</dbReference>
<dbReference type="Pfam" id="PF00271">
    <property type="entry name" value="Helicase_C"/>
    <property type="match status" value="1"/>
</dbReference>
<keyword evidence="4" id="KW-0378">Hydrolase</keyword>
<feature type="domain" description="Helicase C-terminal" evidence="9">
    <location>
        <begin position="255"/>
        <end position="430"/>
    </location>
</feature>
<dbReference type="Pfam" id="PF07717">
    <property type="entry name" value="OB_NTP_bind"/>
    <property type="match status" value="1"/>
</dbReference>
<protein>
    <recommendedName>
        <fullName evidence="2">RNA helicase</fullName>
        <ecNumber evidence="2">3.6.4.13</ecNumber>
    </recommendedName>
</protein>
<dbReference type="InterPro" id="IPR007502">
    <property type="entry name" value="Helicase-assoc_dom"/>
</dbReference>
<dbReference type="FunFam" id="3.40.50.300:FF:000578">
    <property type="entry name" value="probable ATP-dependent RNA helicase DHX35"/>
    <property type="match status" value="1"/>
</dbReference>
<dbReference type="Pfam" id="PF04408">
    <property type="entry name" value="WHD_HA2"/>
    <property type="match status" value="1"/>
</dbReference>
<evidence type="ECO:0000256" key="7">
    <source>
        <dbReference type="ARBA" id="ARBA00047984"/>
    </source>
</evidence>
<dbReference type="GO" id="GO:0003724">
    <property type="term" value="F:RNA helicase activity"/>
    <property type="evidence" value="ECO:0007669"/>
    <property type="project" value="UniProtKB-EC"/>
</dbReference>
<evidence type="ECO:0000256" key="2">
    <source>
        <dbReference type="ARBA" id="ARBA00012552"/>
    </source>
</evidence>
<dbReference type="InterPro" id="IPR014001">
    <property type="entry name" value="Helicase_ATP-bd"/>
</dbReference>
<dbReference type="CDD" id="cd18791">
    <property type="entry name" value="SF2_C_RHA"/>
    <property type="match status" value="1"/>
</dbReference>
<accession>A0A1B6CNM9</accession>
<dbReference type="InterPro" id="IPR011709">
    <property type="entry name" value="DEAD-box_helicase_OB_fold"/>
</dbReference>
<dbReference type="Pfam" id="PF00270">
    <property type="entry name" value="DEAD"/>
    <property type="match status" value="1"/>
</dbReference>
<evidence type="ECO:0000256" key="1">
    <source>
        <dbReference type="ARBA" id="ARBA00008792"/>
    </source>
</evidence>
<dbReference type="PANTHER" id="PTHR18934">
    <property type="entry name" value="ATP-DEPENDENT RNA HELICASE"/>
    <property type="match status" value="1"/>
</dbReference>
<keyword evidence="5" id="KW-0347">Helicase</keyword>
<dbReference type="InterPro" id="IPR011545">
    <property type="entry name" value="DEAD/DEAH_box_helicase_dom"/>
</dbReference>
<dbReference type="PROSITE" id="PS51192">
    <property type="entry name" value="HELICASE_ATP_BIND_1"/>
    <property type="match status" value="1"/>
</dbReference>
<evidence type="ECO:0000256" key="4">
    <source>
        <dbReference type="ARBA" id="ARBA00022801"/>
    </source>
</evidence>
<dbReference type="Gene3D" id="3.40.50.300">
    <property type="entry name" value="P-loop containing nucleotide triphosphate hydrolases"/>
    <property type="match status" value="2"/>
</dbReference>
<dbReference type="PROSITE" id="PS00690">
    <property type="entry name" value="DEAH_ATP_HELICASE"/>
    <property type="match status" value="1"/>
</dbReference>
<gene>
    <name evidence="10" type="ORF">g.4609</name>
</gene>
<evidence type="ECO:0000256" key="6">
    <source>
        <dbReference type="ARBA" id="ARBA00022840"/>
    </source>
</evidence>
<name>A0A1B6CNM9_9HEMI</name>
<dbReference type="AlphaFoldDB" id="A0A1B6CNM9"/>
<dbReference type="PROSITE" id="PS51194">
    <property type="entry name" value="HELICASE_CTER"/>
    <property type="match status" value="1"/>
</dbReference>
<evidence type="ECO:0000313" key="10">
    <source>
        <dbReference type="EMBL" id="JAS15107.1"/>
    </source>
</evidence>
<dbReference type="InterPro" id="IPR027417">
    <property type="entry name" value="P-loop_NTPase"/>
</dbReference>
<evidence type="ECO:0000256" key="5">
    <source>
        <dbReference type="ARBA" id="ARBA00022806"/>
    </source>
</evidence>
<dbReference type="SMART" id="SM00490">
    <property type="entry name" value="HELICc"/>
    <property type="match status" value="1"/>
</dbReference>
<dbReference type="EMBL" id="GEDC01022191">
    <property type="protein sequence ID" value="JAS15107.1"/>
    <property type="molecule type" value="Transcribed_RNA"/>
</dbReference>
<reference evidence="10" key="1">
    <citation type="submission" date="2015-12" db="EMBL/GenBank/DDBJ databases">
        <title>De novo transcriptome assembly of four potential Pierce s Disease insect vectors from Arizona vineyards.</title>
        <authorList>
            <person name="Tassone E.E."/>
        </authorList>
    </citation>
    <scope>NUCLEOTIDE SEQUENCE</scope>
</reference>
<dbReference type="SUPFAM" id="SSF52540">
    <property type="entry name" value="P-loop containing nucleoside triphosphate hydrolases"/>
    <property type="match status" value="1"/>
</dbReference>
<evidence type="ECO:0000259" key="8">
    <source>
        <dbReference type="PROSITE" id="PS51192"/>
    </source>
</evidence>
<sequence>MQKLKFKRPADDADWEEDKSDLEVNSTTRFIYNPNISLAIEFQRQRLPVFQKRNHILYLLEKYQTLVLVGETGSGKSTQIPQYLLEAGWCSDGKIIGITEPRRVAATTLATRVAEENGSLLGQTVGYCIRFDDCFDKNNTKIKYMTEGILMREMMKDPLLRDYSVIMLDEVHERTLFTDILMGLLKKIIRKQKNLRVIVTSATMDAEHLCNFFNTNTSKKGENKSSAVVMSIEGRLYPVSIFYSKEGVADYIQGVVDTAMKIHNNEPEGDILCFLTGQDEVDRAVSLLREHANSNSRNTLELLPLPMYGSLPYSNQLKVFQHAGKSVRKVVVATNIAETSVTIPGIIYVVDCGFVKIRWYNPDTHSDSLVIVPTSQASADQRAGRAGRIRAGKVYRLYQEEEYLKMKKETPPEMQRSELSGAVLQLKALGIDNVLRFSFPSPPPARSLLAALELLHALGCFTSTGDLTEPLGLQMAEFPLPPLHGKALLISGEYGCSEEMSSILALLQVQNVFIQPSGGTNSIKARIERRKFEVKEGDLLTLLNVYTAYQSVVESKNSSKTWCRDHFINHKAMKRVSEIRKQILSLLAKFEVPIISCDGDSRKVCHCITAGFFPNAAYLHYSGVYKTVRGNVDLYIHPSSVLYLIEQPPWVLFCEIVQTDRTYMRELTVIDSDWLIKLAPHFYHKTIERNF</sequence>
<keyword evidence="3" id="KW-0547">Nucleotide-binding</keyword>
<proteinExistence type="inferred from homology"/>
<organism evidence="10">
    <name type="scientific">Clastoptera arizonana</name>
    <name type="common">Arizona spittle bug</name>
    <dbReference type="NCBI Taxonomy" id="38151"/>
    <lineage>
        <taxon>Eukaryota</taxon>
        <taxon>Metazoa</taxon>
        <taxon>Ecdysozoa</taxon>
        <taxon>Arthropoda</taxon>
        <taxon>Hexapoda</taxon>
        <taxon>Insecta</taxon>
        <taxon>Pterygota</taxon>
        <taxon>Neoptera</taxon>
        <taxon>Paraneoptera</taxon>
        <taxon>Hemiptera</taxon>
        <taxon>Auchenorrhyncha</taxon>
        <taxon>Cercopoidea</taxon>
        <taxon>Clastopteridae</taxon>
        <taxon>Clastoptera</taxon>
    </lineage>
</organism>
<dbReference type="SMART" id="SM00847">
    <property type="entry name" value="HA2"/>
    <property type="match status" value="1"/>
</dbReference>
<dbReference type="GO" id="GO:0005524">
    <property type="term" value="F:ATP binding"/>
    <property type="evidence" value="ECO:0007669"/>
    <property type="project" value="UniProtKB-KW"/>
</dbReference>
<dbReference type="FunFam" id="3.40.50.300:FF:000767">
    <property type="entry name" value="Putative ATP-dependent RNA helicase DHX35"/>
    <property type="match status" value="1"/>
</dbReference>
<comment type="catalytic activity">
    <reaction evidence="7">
        <text>ATP + H2O = ADP + phosphate + H(+)</text>
        <dbReference type="Rhea" id="RHEA:13065"/>
        <dbReference type="ChEBI" id="CHEBI:15377"/>
        <dbReference type="ChEBI" id="CHEBI:15378"/>
        <dbReference type="ChEBI" id="CHEBI:30616"/>
        <dbReference type="ChEBI" id="CHEBI:43474"/>
        <dbReference type="ChEBI" id="CHEBI:456216"/>
        <dbReference type="EC" id="3.6.4.13"/>
    </reaction>
</comment>